<proteinExistence type="predicted"/>
<dbReference type="PANTHER" id="PTHR13260:SF0">
    <property type="entry name" value="ANAPHASE-PROMOTING COMPLEX SUBUNIT 4"/>
    <property type="match status" value="1"/>
</dbReference>
<dbReference type="SUPFAM" id="SSF50978">
    <property type="entry name" value="WD40 repeat-like"/>
    <property type="match status" value="1"/>
</dbReference>
<dbReference type="GO" id="GO:0051301">
    <property type="term" value="P:cell division"/>
    <property type="evidence" value="ECO:0007669"/>
    <property type="project" value="UniProtKB-KW"/>
</dbReference>
<keyword evidence="4" id="KW-0131">Cell cycle</keyword>
<gene>
    <name evidence="6" type="ORF">BB560_004646</name>
</gene>
<keyword evidence="2" id="KW-0498">Mitosis</keyword>
<evidence type="ECO:0000313" key="6">
    <source>
        <dbReference type="EMBL" id="PVV00953.1"/>
    </source>
</evidence>
<evidence type="ECO:0000256" key="3">
    <source>
        <dbReference type="ARBA" id="ARBA00022786"/>
    </source>
</evidence>
<keyword evidence="3" id="KW-0833">Ubl conjugation pathway</keyword>
<dbReference type="GO" id="GO:0005680">
    <property type="term" value="C:anaphase-promoting complex"/>
    <property type="evidence" value="ECO:0007669"/>
    <property type="project" value="InterPro"/>
</dbReference>
<protein>
    <recommendedName>
        <fullName evidence="5">Anaphase-promoting complex subunit 4-like WD40 domain-containing protein</fullName>
    </recommendedName>
</protein>
<sequence>MNSASFVNVNNRSLPQIIKTKPLLDSDTSLPIKLWTKKELKVGIQSLPETHPIYAPNPKFDLIATALGHTLKVFRLGCEKPIWFQIRSTSLSLNFVQHTSTTHTKDPGIPCITDLKWRPDGLSIAVLFNDNKVALFHYSSGKLLKGHSFYQKNDLETNSYPEVTVPKTIMCWTEVDIGPTSECQWPVRPQTHKSDHRDPKKHFLSQINKVLSSTLNFEQTSDSLLQLFQNLEDEVVIFKSLREKFEQKLLENGMESSTTVFLEMMKILLTGSSSDAALQFFLQKIKLRTEAGEFYKLIYGLMWLYGCLEQFMLLSNNKSNSLILVIGWIIYAYNELDNQNSQAHGGEQDDYNDIPNHFADKLPEISESLCYLFGNDQERLEISQKKKKRKFGKPIAPEIYKHDLNSDEFHFRYFELFMEHRCPIHVNIHDCYCNEDGIPNNFLSTKVTRADIIHSYFEFLNIYNSDSTIPESKISSYLSELSKTMLEAPKVGGLSEMLKSVDFMVQFNNHLSETAFPLINFHSNFLLEQFSESINSEYLVSPPTIPEAVLYLSRSISEMITEFVPSFPSGASDAGAINSFFKLLHIFEFDCPSKFKVDYNSEYQKEKIPMSKIFSEKETFSFSVSFSNSLNYSELITGSESTSNAITRYEIVNSVINTSSLTSNKLDSLQSSKNLIELFIYTSDSLSKSCVDSKNKLHISSYKLLDQLKVAAIFTVEGYSGVYFGIFSSQDSKYTKKRKTNDTLVDGKSGYIIEKKNLSALGVTRLEIGEQSARNFEIGFNGRSQGTVSLFDKLGNLYIYEVLIK</sequence>
<reference evidence="6 7" key="1">
    <citation type="journal article" date="2018" name="MBio">
        <title>Comparative Genomics Reveals the Core Gene Toolbox for the Fungus-Insect Symbiosis.</title>
        <authorList>
            <person name="Wang Y."/>
            <person name="Stata M."/>
            <person name="Wang W."/>
            <person name="Stajich J.E."/>
            <person name="White M.M."/>
            <person name="Moncalvo J.M."/>
        </authorList>
    </citation>
    <scope>NUCLEOTIDE SEQUENCE [LARGE SCALE GENOMIC DNA]</scope>
    <source>
        <strain evidence="6 7">SC-DP-2</strain>
    </source>
</reference>
<evidence type="ECO:0000313" key="7">
    <source>
        <dbReference type="Proteomes" id="UP000245609"/>
    </source>
</evidence>
<dbReference type="Pfam" id="PF12894">
    <property type="entry name" value="ANAPC4_WD40"/>
    <property type="match status" value="1"/>
</dbReference>
<name>A0A2T9Z8M7_9FUNG</name>
<dbReference type="GO" id="GO:0031145">
    <property type="term" value="P:anaphase-promoting complex-dependent catabolic process"/>
    <property type="evidence" value="ECO:0007669"/>
    <property type="project" value="InterPro"/>
</dbReference>
<comment type="caution">
    <text evidence="6">The sequence shown here is derived from an EMBL/GenBank/DDBJ whole genome shotgun (WGS) entry which is preliminary data.</text>
</comment>
<dbReference type="InterPro" id="IPR036322">
    <property type="entry name" value="WD40_repeat_dom_sf"/>
</dbReference>
<organism evidence="6 7">
    <name type="scientific">Smittium megazygosporum</name>
    <dbReference type="NCBI Taxonomy" id="133381"/>
    <lineage>
        <taxon>Eukaryota</taxon>
        <taxon>Fungi</taxon>
        <taxon>Fungi incertae sedis</taxon>
        <taxon>Zoopagomycota</taxon>
        <taxon>Kickxellomycotina</taxon>
        <taxon>Harpellomycetes</taxon>
        <taxon>Harpellales</taxon>
        <taxon>Legeriomycetaceae</taxon>
        <taxon>Smittium</taxon>
    </lineage>
</organism>
<evidence type="ECO:0000256" key="4">
    <source>
        <dbReference type="ARBA" id="ARBA00023306"/>
    </source>
</evidence>
<keyword evidence="7" id="KW-1185">Reference proteome</keyword>
<dbReference type="GO" id="GO:0034399">
    <property type="term" value="C:nuclear periphery"/>
    <property type="evidence" value="ECO:0007669"/>
    <property type="project" value="TreeGrafter"/>
</dbReference>
<dbReference type="STRING" id="133381.A0A2T9Z8M7"/>
<evidence type="ECO:0000259" key="5">
    <source>
        <dbReference type="Pfam" id="PF12894"/>
    </source>
</evidence>
<dbReference type="PANTHER" id="PTHR13260">
    <property type="entry name" value="ANAPHASE PROMOTING COMPLEX SUBUNIT 4 APC4"/>
    <property type="match status" value="1"/>
</dbReference>
<dbReference type="Proteomes" id="UP000245609">
    <property type="component" value="Unassembled WGS sequence"/>
</dbReference>
<evidence type="ECO:0000256" key="1">
    <source>
        <dbReference type="ARBA" id="ARBA00022618"/>
    </source>
</evidence>
<dbReference type="InterPro" id="IPR024789">
    <property type="entry name" value="APC4"/>
</dbReference>
<dbReference type="EMBL" id="MBFS01001484">
    <property type="protein sequence ID" value="PVV00953.1"/>
    <property type="molecule type" value="Genomic_DNA"/>
</dbReference>
<feature type="domain" description="Anaphase-promoting complex subunit 4-like WD40" evidence="5">
    <location>
        <begin position="57"/>
        <end position="167"/>
    </location>
</feature>
<accession>A0A2T9Z8M7</accession>
<dbReference type="InterPro" id="IPR024977">
    <property type="entry name" value="Apc4-like_WD40_dom"/>
</dbReference>
<dbReference type="GO" id="GO:0070979">
    <property type="term" value="P:protein K11-linked ubiquitination"/>
    <property type="evidence" value="ECO:0007669"/>
    <property type="project" value="TreeGrafter"/>
</dbReference>
<keyword evidence="1" id="KW-0132">Cell division</keyword>
<evidence type="ECO:0000256" key="2">
    <source>
        <dbReference type="ARBA" id="ARBA00022776"/>
    </source>
</evidence>
<dbReference type="AlphaFoldDB" id="A0A2T9Z8M7"/>